<dbReference type="OMA" id="DACEGPK"/>
<gene>
    <name evidence="2" type="ORF">FOC1_g10001823</name>
</gene>
<reference evidence="3" key="1">
    <citation type="submission" date="2012-09" db="EMBL/GenBank/DDBJ databases">
        <title>Genome sequencing and comparative transcriptomics of race 1 and race 4 of banana pathogen: Fusarium oxysporum f. sp. cubense.</title>
        <authorList>
            <person name="Fang X."/>
            <person name="Huang J."/>
        </authorList>
    </citation>
    <scope>NUCLEOTIDE SEQUENCE [LARGE SCALE GENOMIC DNA]</scope>
    <source>
        <strain evidence="3">race 1</strain>
    </source>
</reference>
<dbReference type="STRING" id="1229664.N4UKA3"/>
<dbReference type="Proteomes" id="UP000016928">
    <property type="component" value="Unassembled WGS sequence"/>
</dbReference>
<evidence type="ECO:0000313" key="3">
    <source>
        <dbReference type="Proteomes" id="UP000016928"/>
    </source>
</evidence>
<dbReference type="HOGENOM" id="CLU_027219_4_0_1"/>
<evidence type="ECO:0000313" key="2">
    <source>
        <dbReference type="EMBL" id="ENH75629.1"/>
    </source>
</evidence>
<dbReference type="Pfam" id="PF20516">
    <property type="entry name" value="PDDEXK_12"/>
    <property type="match status" value="1"/>
</dbReference>
<name>N4UKA3_FUSC1</name>
<organism evidence="2 3">
    <name type="scientific">Fusarium oxysporum f. sp. cubense (strain race 1)</name>
    <name type="common">Panama disease fungus</name>
    <dbReference type="NCBI Taxonomy" id="1229664"/>
    <lineage>
        <taxon>Eukaryota</taxon>
        <taxon>Fungi</taxon>
        <taxon>Dikarya</taxon>
        <taxon>Ascomycota</taxon>
        <taxon>Pezizomycotina</taxon>
        <taxon>Sordariomycetes</taxon>
        <taxon>Hypocreomycetidae</taxon>
        <taxon>Hypocreales</taxon>
        <taxon>Nectriaceae</taxon>
        <taxon>Fusarium</taxon>
        <taxon>Fusarium oxysporum species complex</taxon>
    </lineage>
</organism>
<dbReference type="InterPro" id="IPR046797">
    <property type="entry name" value="PDDEXK_12"/>
</dbReference>
<sequence>MKTFLDACEGPKTFNQSTSEHLRYIPTGLFMVTKTDMKRYSEGKVQLGIWLTLWFERTAQFGKTRVPLMPVLLVVCARWELLFAFDNGTHYDVGGPVEVRGTGTVENIDRLLAVLIVLGGLASGEFLEWVRQSVATQYCL</sequence>
<proteinExistence type="predicted"/>
<accession>N4UKA3</accession>
<protein>
    <recommendedName>
        <fullName evidence="1">PD-(D/E)XK nuclease-like domain-containing protein</fullName>
    </recommendedName>
</protein>
<evidence type="ECO:0000259" key="1">
    <source>
        <dbReference type="Pfam" id="PF20516"/>
    </source>
</evidence>
<feature type="domain" description="PD-(D/E)XK nuclease-like" evidence="1">
    <location>
        <begin position="11"/>
        <end position="126"/>
    </location>
</feature>
<reference evidence="3" key="2">
    <citation type="journal article" date="2014" name="PLoS ONE">
        <title>Genome and Transcriptome Analysis of the Fungal Pathogen Fusarium oxysporum f. sp. cubense Causing Banana Vascular Wilt Disease.</title>
        <authorList>
            <person name="Guo L."/>
            <person name="Han L."/>
            <person name="Yang L."/>
            <person name="Zeng H."/>
            <person name="Fan D."/>
            <person name="Zhu Y."/>
            <person name="Feng Y."/>
            <person name="Wang G."/>
            <person name="Peng C."/>
            <person name="Jiang X."/>
            <person name="Zhou D."/>
            <person name="Ni P."/>
            <person name="Liang C."/>
            <person name="Liu L."/>
            <person name="Wang J."/>
            <person name="Mao C."/>
            <person name="Fang X."/>
            <person name="Peng M."/>
            <person name="Huang J."/>
        </authorList>
    </citation>
    <scope>NUCLEOTIDE SEQUENCE [LARGE SCALE GENOMIC DNA]</scope>
    <source>
        <strain evidence="3">race 1</strain>
    </source>
</reference>
<dbReference type="OrthoDB" id="4161186at2759"/>
<dbReference type="EMBL" id="KB729962">
    <property type="protein sequence ID" value="ENH75629.1"/>
    <property type="molecule type" value="Genomic_DNA"/>
</dbReference>
<dbReference type="AlphaFoldDB" id="N4UKA3"/>
<dbReference type="VEuPathDB" id="FungiDB:FOC1_g10001823"/>